<feature type="domain" description="HTH hxlR-type" evidence="4">
    <location>
        <begin position="12"/>
        <end position="110"/>
    </location>
</feature>
<dbReference type="PROSITE" id="PS51118">
    <property type="entry name" value="HTH_HXLR"/>
    <property type="match status" value="1"/>
</dbReference>
<dbReference type="PANTHER" id="PTHR33204">
    <property type="entry name" value="TRANSCRIPTIONAL REGULATOR, MARR FAMILY"/>
    <property type="match status" value="1"/>
</dbReference>
<dbReference type="EMBL" id="JAPDHW010000001">
    <property type="protein sequence ID" value="MCW3167017.1"/>
    <property type="molecule type" value="Genomic_DNA"/>
</dbReference>
<evidence type="ECO:0000313" key="6">
    <source>
        <dbReference type="Proteomes" id="UP001163731"/>
    </source>
</evidence>
<dbReference type="SUPFAM" id="SSF46785">
    <property type="entry name" value="Winged helix' DNA-binding domain"/>
    <property type="match status" value="1"/>
</dbReference>
<keyword evidence="3" id="KW-0804">Transcription</keyword>
<keyword evidence="2" id="KW-0238">DNA-binding</keyword>
<sequence length="123" mass="14622">MYQKKIPVSLYCGLHYFKEILNGKWKLMLIHYISEGFLRPSELQRVIPKADRRVMNRQLEELVLHGFITKKIYDGKLSKVEYKLTSLGENLLPLIYEIERWGQENQSVIEKAMKNDPKFEHVV</sequence>
<gene>
    <name evidence="5" type="ORF">OMO38_00620</name>
</gene>
<comment type="caution">
    <text evidence="5">The sequence shown here is derived from an EMBL/GenBank/DDBJ whole genome shotgun (WGS) entry which is preliminary data.</text>
</comment>
<evidence type="ECO:0000256" key="3">
    <source>
        <dbReference type="ARBA" id="ARBA00023163"/>
    </source>
</evidence>
<dbReference type="InterPro" id="IPR002577">
    <property type="entry name" value="HTH_HxlR"/>
</dbReference>
<dbReference type="PANTHER" id="PTHR33204:SF29">
    <property type="entry name" value="TRANSCRIPTIONAL REGULATOR"/>
    <property type="match status" value="1"/>
</dbReference>
<evidence type="ECO:0000313" key="5">
    <source>
        <dbReference type="EMBL" id="MCW3167017.1"/>
    </source>
</evidence>
<proteinExistence type="predicted"/>
<protein>
    <submittedName>
        <fullName evidence="5">Helix-turn-helix transcriptional regulator</fullName>
    </submittedName>
</protein>
<keyword evidence="6" id="KW-1185">Reference proteome</keyword>
<dbReference type="InterPro" id="IPR036388">
    <property type="entry name" value="WH-like_DNA-bd_sf"/>
</dbReference>
<name>A0ABT3HTA9_9FLAO</name>
<keyword evidence="1" id="KW-0805">Transcription regulation</keyword>
<evidence type="ECO:0000256" key="1">
    <source>
        <dbReference type="ARBA" id="ARBA00023015"/>
    </source>
</evidence>
<accession>A0ABT3HTA9</accession>
<evidence type="ECO:0000259" key="4">
    <source>
        <dbReference type="PROSITE" id="PS51118"/>
    </source>
</evidence>
<reference evidence="5" key="1">
    <citation type="submission" date="2022-10" db="EMBL/GenBank/DDBJ databases">
        <title>Chryseobacterium babae sp. nov. isolated from the gut of the beetle Oryctes rhinoceros, and Chryseobacterium kimseyorum sp. nov., isolated from a stick insect rearing cage.</title>
        <authorList>
            <person name="Shelomi M."/>
            <person name="Han C.-J."/>
            <person name="Chen W.-M."/>
            <person name="Chen H.-K."/>
            <person name="Liaw S.-J."/>
            <person name="Muhle E."/>
            <person name="Clermont D."/>
        </authorList>
    </citation>
    <scope>NUCLEOTIDE SEQUENCE</scope>
    <source>
        <strain evidence="5">09-1422</strain>
    </source>
</reference>
<dbReference type="InterPro" id="IPR036390">
    <property type="entry name" value="WH_DNA-bd_sf"/>
</dbReference>
<dbReference type="Gene3D" id="1.10.10.10">
    <property type="entry name" value="Winged helix-like DNA-binding domain superfamily/Winged helix DNA-binding domain"/>
    <property type="match status" value="1"/>
</dbReference>
<dbReference type="Proteomes" id="UP001163731">
    <property type="component" value="Unassembled WGS sequence"/>
</dbReference>
<organism evidence="5 6">
    <name type="scientific">Chryseobacterium kimseyorum</name>
    <dbReference type="NCBI Taxonomy" id="2984028"/>
    <lineage>
        <taxon>Bacteria</taxon>
        <taxon>Pseudomonadati</taxon>
        <taxon>Bacteroidota</taxon>
        <taxon>Flavobacteriia</taxon>
        <taxon>Flavobacteriales</taxon>
        <taxon>Weeksellaceae</taxon>
        <taxon>Chryseobacterium group</taxon>
        <taxon>Chryseobacterium</taxon>
    </lineage>
</organism>
<dbReference type="RefSeq" id="WP_264748315.1">
    <property type="nucleotide sequence ID" value="NZ_JAPDHW010000001.1"/>
</dbReference>
<evidence type="ECO:0000256" key="2">
    <source>
        <dbReference type="ARBA" id="ARBA00023125"/>
    </source>
</evidence>
<dbReference type="Pfam" id="PF01638">
    <property type="entry name" value="HxlR"/>
    <property type="match status" value="1"/>
</dbReference>